<dbReference type="AlphaFoldDB" id="A0AAD4N8G7"/>
<dbReference type="GO" id="GO:0005634">
    <property type="term" value="C:nucleus"/>
    <property type="evidence" value="ECO:0007669"/>
    <property type="project" value="TreeGrafter"/>
</dbReference>
<evidence type="ECO:0000256" key="5">
    <source>
        <dbReference type="ARBA" id="ARBA00030511"/>
    </source>
</evidence>
<accession>A0AAD4N8G7</accession>
<dbReference type="Gene3D" id="3.10.20.550">
    <property type="entry name" value="ASAP complex, SAP18 subunit"/>
    <property type="match status" value="1"/>
</dbReference>
<keyword evidence="2" id="KW-0678">Repressor</keyword>
<organism evidence="7 8">
    <name type="scientific">Ditylenchus destructor</name>
    <dbReference type="NCBI Taxonomy" id="166010"/>
    <lineage>
        <taxon>Eukaryota</taxon>
        <taxon>Metazoa</taxon>
        <taxon>Ecdysozoa</taxon>
        <taxon>Nematoda</taxon>
        <taxon>Chromadorea</taxon>
        <taxon>Rhabditida</taxon>
        <taxon>Tylenchina</taxon>
        <taxon>Tylenchomorpha</taxon>
        <taxon>Sphaerularioidea</taxon>
        <taxon>Anguinidae</taxon>
        <taxon>Anguininae</taxon>
        <taxon>Ditylenchus</taxon>
    </lineage>
</organism>
<dbReference type="InterPro" id="IPR042534">
    <property type="entry name" value="SAP18_sf"/>
</dbReference>
<comment type="caution">
    <text evidence="7">The sequence shown here is derived from an EMBL/GenBank/DDBJ whole genome shotgun (WGS) entry which is preliminary data.</text>
</comment>
<dbReference type="PANTHER" id="PTHR13082:SF0">
    <property type="entry name" value="HISTONE DEACETYLASE COMPLEX SUBUNIT SAP18"/>
    <property type="match status" value="1"/>
</dbReference>
<comment type="similarity">
    <text evidence="1">Belongs to the SAP18 family.</text>
</comment>
<sequence length="186" mass="20453">MALVISQVEAPEQKGIDREKACPLLLRIFTTTGRHNQINDYLRGNVPPNELQIYTWMDCTLRELMTLIKDVNPEARRRGTEFKFAIVAPDRHTPRYNIRDIGSVIAGTRGTDDNKTLADCKFEVGDFIDVAICNPPPQSSGGRFNDRGNGPDRSGRGDGRRLGGSSGGPNRPGGGFGSTGFGRYRD</sequence>
<dbReference type="GO" id="GO:0003714">
    <property type="term" value="F:transcription corepressor activity"/>
    <property type="evidence" value="ECO:0007669"/>
    <property type="project" value="TreeGrafter"/>
</dbReference>
<feature type="region of interest" description="Disordered" evidence="6">
    <location>
        <begin position="133"/>
        <end position="186"/>
    </location>
</feature>
<dbReference type="FunFam" id="3.10.20.550:FF:000001">
    <property type="entry name" value="Histone deacetylase complex subunit SAP18"/>
    <property type="match status" value="1"/>
</dbReference>
<dbReference type="PANTHER" id="PTHR13082">
    <property type="entry name" value="SAP18"/>
    <property type="match status" value="1"/>
</dbReference>
<evidence type="ECO:0000313" key="8">
    <source>
        <dbReference type="Proteomes" id="UP001201812"/>
    </source>
</evidence>
<dbReference type="Pfam" id="PF06487">
    <property type="entry name" value="SAP18"/>
    <property type="match status" value="1"/>
</dbReference>
<evidence type="ECO:0000256" key="2">
    <source>
        <dbReference type="ARBA" id="ARBA00022491"/>
    </source>
</evidence>
<keyword evidence="3" id="KW-0805">Transcription regulation</keyword>
<dbReference type="EMBL" id="JAKKPZ010000009">
    <property type="protein sequence ID" value="KAI1717219.1"/>
    <property type="molecule type" value="Genomic_DNA"/>
</dbReference>
<evidence type="ECO:0000256" key="3">
    <source>
        <dbReference type="ARBA" id="ARBA00023015"/>
    </source>
</evidence>
<keyword evidence="4" id="KW-0804">Transcription</keyword>
<name>A0AAD4N8G7_9BILA</name>
<feature type="compositionally biased region" description="Gly residues" evidence="6">
    <location>
        <begin position="162"/>
        <end position="180"/>
    </location>
</feature>
<evidence type="ECO:0000256" key="4">
    <source>
        <dbReference type="ARBA" id="ARBA00023163"/>
    </source>
</evidence>
<dbReference type="InterPro" id="IPR010516">
    <property type="entry name" value="SAP18"/>
</dbReference>
<proteinExistence type="inferred from homology"/>
<evidence type="ECO:0000256" key="1">
    <source>
        <dbReference type="ARBA" id="ARBA00009143"/>
    </source>
</evidence>
<gene>
    <name evidence="7" type="ORF">DdX_06956</name>
</gene>
<evidence type="ECO:0000256" key="6">
    <source>
        <dbReference type="SAM" id="MobiDB-lite"/>
    </source>
</evidence>
<feature type="compositionally biased region" description="Basic and acidic residues" evidence="6">
    <location>
        <begin position="144"/>
        <end position="161"/>
    </location>
</feature>
<protein>
    <recommendedName>
        <fullName evidence="5">18 kDa Sin3-associated polypeptide</fullName>
    </recommendedName>
</protein>
<reference evidence="7" key="1">
    <citation type="submission" date="2022-01" db="EMBL/GenBank/DDBJ databases">
        <title>Genome Sequence Resource for Two Populations of Ditylenchus destructor, the Migratory Endoparasitic Phytonematode.</title>
        <authorList>
            <person name="Zhang H."/>
            <person name="Lin R."/>
            <person name="Xie B."/>
        </authorList>
    </citation>
    <scope>NUCLEOTIDE SEQUENCE</scope>
    <source>
        <strain evidence="7">BazhouSP</strain>
    </source>
</reference>
<dbReference type="Proteomes" id="UP001201812">
    <property type="component" value="Unassembled WGS sequence"/>
</dbReference>
<evidence type="ECO:0000313" key="7">
    <source>
        <dbReference type="EMBL" id="KAI1717219.1"/>
    </source>
</evidence>
<keyword evidence="8" id="KW-1185">Reference proteome</keyword>